<feature type="compositionally biased region" description="Polar residues" evidence="1">
    <location>
        <begin position="67"/>
        <end position="80"/>
    </location>
</feature>
<feature type="compositionally biased region" description="Basic and acidic residues" evidence="1">
    <location>
        <begin position="17"/>
        <end position="30"/>
    </location>
</feature>
<name>A0A4E9DYC6_GIBZA</name>
<feature type="compositionally biased region" description="Polar residues" evidence="1">
    <location>
        <begin position="31"/>
        <end position="47"/>
    </location>
</feature>
<reference evidence="2" key="2">
    <citation type="submission" date="2021-03" db="EMBL/GenBank/DDBJ databases">
        <authorList>
            <person name="Alouane T."/>
            <person name="Langin T."/>
            <person name="Bonhomme L."/>
        </authorList>
    </citation>
    <scope>NUCLEOTIDE SEQUENCE</scope>
    <source>
        <strain evidence="2">MDC_Fg202</strain>
    </source>
</reference>
<dbReference type="Proteomes" id="UP000746612">
    <property type="component" value="Unassembled WGS sequence"/>
</dbReference>
<evidence type="ECO:0000313" key="2">
    <source>
        <dbReference type="EMBL" id="CAG1974087.1"/>
    </source>
</evidence>
<feature type="region of interest" description="Disordered" evidence="1">
    <location>
        <begin position="1"/>
        <end position="80"/>
    </location>
</feature>
<reference evidence="3" key="1">
    <citation type="submission" date="2019-04" db="EMBL/GenBank/DDBJ databases">
        <authorList>
            <person name="Melise S."/>
            <person name="Noan J."/>
            <person name="Okalmin O."/>
        </authorList>
    </citation>
    <scope>NUCLEOTIDE SEQUENCE</scope>
    <source>
        <strain evidence="3">FN9</strain>
    </source>
</reference>
<evidence type="ECO:0000313" key="3">
    <source>
        <dbReference type="EMBL" id="VIO55711.1"/>
    </source>
</evidence>
<feature type="compositionally biased region" description="Low complexity" evidence="1">
    <location>
        <begin position="1"/>
        <end position="16"/>
    </location>
</feature>
<protein>
    <submittedName>
        <fullName evidence="3">Uncharacterized protein</fullName>
    </submittedName>
</protein>
<feature type="non-terminal residue" evidence="3">
    <location>
        <position position="1"/>
    </location>
</feature>
<dbReference type="AlphaFoldDB" id="A0A4E9DYC6"/>
<gene>
    <name evidence="3" type="ORF">FUG_LOCUS179019</name>
    <name evidence="2" type="ORF">MDCFG202_LOCUS126985</name>
</gene>
<evidence type="ECO:0000256" key="1">
    <source>
        <dbReference type="SAM" id="MobiDB-lite"/>
    </source>
</evidence>
<organism evidence="3">
    <name type="scientific">Gibberella zeae</name>
    <name type="common">Wheat head blight fungus</name>
    <name type="synonym">Fusarium graminearum</name>
    <dbReference type="NCBI Taxonomy" id="5518"/>
    <lineage>
        <taxon>Eukaryota</taxon>
        <taxon>Fungi</taxon>
        <taxon>Dikarya</taxon>
        <taxon>Ascomycota</taxon>
        <taxon>Pezizomycotina</taxon>
        <taxon>Sordariomycetes</taxon>
        <taxon>Hypocreomycetidae</taxon>
        <taxon>Hypocreales</taxon>
        <taxon>Nectriaceae</taxon>
        <taxon>Fusarium</taxon>
    </lineage>
</organism>
<sequence>LQAARQAWWARQSKARQGIERKELRCDRSKATQAVQPPENHQLSYSASRYEKSDDTTAGRQARKQASDNLQSASTGHAGK</sequence>
<dbReference type="EMBL" id="CAAKMV010000121">
    <property type="protein sequence ID" value="VIO55711.1"/>
    <property type="molecule type" value="Genomic_DNA"/>
</dbReference>
<dbReference type="EMBL" id="CAJPIJ010000095">
    <property type="protein sequence ID" value="CAG1974087.1"/>
    <property type="molecule type" value="Genomic_DNA"/>
</dbReference>
<proteinExistence type="predicted"/>
<accession>A0A4E9DYC6</accession>